<keyword evidence="2" id="KW-1003">Cell membrane</keyword>
<evidence type="ECO:0000256" key="3">
    <source>
        <dbReference type="ARBA" id="ARBA00022692"/>
    </source>
</evidence>
<dbReference type="Proteomes" id="UP001501195">
    <property type="component" value="Unassembled WGS sequence"/>
</dbReference>
<evidence type="ECO:0000256" key="1">
    <source>
        <dbReference type="ARBA" id="ARBA00004651"/>
    </source>
</evidence>
<name>A0ABP8VNV5_9ACTN</name>
<evidence type="ECO:0000313" key="8">
    <source>
        <dbReference type="Proteomes" id="UP001501195"/>
    </source>
</evidence>
<keyword evidence="3 6" id="KW-0812">Transmembrane</keyword>
<feature type="transmembrane region" description="Helical" evidence="6">
    <location>
        <begin position="130"/>
        <end position="151"/>
    </location>
</feature>
<comment type="subcellular location">
    <subcellularLocation>
        <location evidence="1">Cell membrane</location>
        <topology evidence="1">Multi-pass membrane protein</topology>
    </subcellularLocation>
</comment>
<dbReference type="PIRSF" id="PIRSF006324">
    <property type="entry name" value="LeuE"/>
    <property type="match status" value="1"/>
</dbReference>
<dbReference type="RefSeq" id="WP_345714366.1">
    <property type="nucleotide sequence ID" value="NZ_BAABIL010000903.1"/>
</dbReference>
<feature type="transmembrane region" description="Helical" evidence="6">
    <location>
        <begin position="71"/>
        <end position="91"/>
    </location>
</feature>
<dbReference type="PANTHER" id="PTHR30086:SF20">
    <property type="entry name" value="ARGININE EXPORTER PROTEIN ARGO-RELATED"/>
    <property type="match status" value="1"/>
</dbReference>
<protein>
    <submittedName>
        <fullName evidence="7">Threonine export protein RhtC</fullName>
    </submittedName>
</protein>
<evidence type="ECO:0000313" key="7">
    <source>
        <dbReference type="EMBL" id="GAA4666859.1"/>
    </source>
</evidence>
<organism evidence="7 8">
    <name type="scientific">Kineococcus glutinatus</name>
    <dbReference type="NCBI Taxonomy" id="1070872"/>
    <lineage>
        <taxon>Bacteria</taxon>
        <taxon>Bacillati</taxon>
        <taxon>Actinomycetota</taxon>
        <taxon>Actinomycetes</taxon>
        <taxon>Kineosporiales</taxon>
        <taxon>Kineosporiaceae</taxon>
        <taxon>Kineococcus</taxon>
    </lineage>
</organism>
<dbReference type="EMBL" id="BAABIL010000903">
    <property type="protein sequence ID" value="GAA4666859.1"/>
    <property type="molecule type" value="Genomic_DNA"/>
</dbReference>
<keyword evidence="4 6" id="KW-1133">Transmembrane helix</keyword>
<feature type="transmembrane region" description="Helical" evidence="6">
    <location>
        <begin position="40"/>
        <end position="65"/>
    </location>
</feature>
<feature type="transmembrane region" description="Helical" evidence="6">
    <location>
        <begin position="157"/>
        <end position="181"/>
    </location>
</feature>
<evidence type="ECO:0000256" key="2">
    <source>
        <dbReference type="ARBA" id="ARBA00022475"/>
    </source>
</evidence>
<dbReference type="InterPro" id="IPR001123">
    <property type="entry name" value="LeuE-type"/>
</dbReference>
<dbReference type="PANTHER" id="PTHR30086">
    <property type="entry name" value="ARGININE EXPORTER PROTEIN ARGO"/>
    <property type="match status" value="1"/>
</dbReference>
<keyword evidence="5 6" id="KW-0472">Membrane</keyword>
<comment type="caution">
    <text evidence="7">The sequence shown here is derived from an EMBL/GenBank/DDBJ whole genome shotgun (WGS) entry which is preliminary data.</text>
</comment>
<keyword evidence="8" id="KW-1185">Reference proteome</keyword>
<feature type="transmembrane region" description="Helical" evidence="6">
    <location>
        <begin position="6"/>
        <end position="28"/>
    </location>
</feature>
<dbReference type="Pfam" id="PF01810">
    <property type="entry name" value="LysE"/>
    <property type="match status" value="1"/>
</dbReference>
<accession>A0ABP8VNV5</accession>
<gene>
    <name evidence="7" type="primary">rhtC</name>
    <name evidence="7" type="ORF">GCM10023225_36140</name>
</gene>
<evidence type="ECO:0000256" key="4">
    <source>
        <dbReference type="ARBA" id="ARBA00022989"/>
    </source>
</evidence>
<proteinExistence type="predicted"/>
<reference evidence="8" key="1">
    <citation type="journal article" date="2019" name="Int. J. Syst. Evol. Microbiol.">
        <title>The Global Catalogue of Microorganisms (GCM) 10K type strain sequencing project: providing services to taxonomists for standard genome sequencing and annotation.</title>
        <authorList>
            <consortium name="The Broad Institute Genomics Platform"/>
            <consortium name="The Broad Institute Genome Sequencing Center for Infectious Disease"/>
            <person name="Wu L."/>
            <person name="Ma J."/>
        </authorList>
    </citation>
    <scope>NUCLEOTIDE SEQUENCE [LARGE SCALE GENOMIC DNA]</scope>
    <source>
        <strain evidence="8">JCM 18126</strain>
    </source>
</reference>
<evidence type="ECO:0000256" key="5">
    <source>
        <dbReference type="ARBA" id="ARBA00023136"/>
    </source>
</evidence>
<evidence type="ECO:0000256" key="6">
    <source>
        <dbReference type="SAM" id="Phobius"/>
    </source>
</evidence>
<sequence>MPTTALLALLAAWIVAVVSPGPDFLAVLRTAAAGSRRDGLLVAAGVVTGICCWALAAMLGISALLESHASLYLLLRYAGAAFLVWFGISALRSAARPRPAEDDPTTGGPAGAGAGVAGWRSWRLGLATNLANPKALVFFGALFASLLPAGTSTAAKAGVLVVMLAVAMAWFATVAALASTRRITALYRRGRRTLDRITGGLFVALGGALALR</sequence>